<dbReference type="InterPro" id="IPR051625">
    <property type="entry name" value="Signaling_Regulatory_Domain"/>
</dbReference>
<keyword evidence="2" id="KW-0040">ANK repeat</keyword>
<evidence type="ECO:0000259" key="5">
    <source>
        <dbReference type="PROSITE" id="PS50097"/>
    </source>
</evidence>
<dbReference type="CDD" id="cd18500">
    <property type="entry name" value="BACK_IBtk"/>
    <property type="match status" value="1"/>
</dbReference>
<feature type="repeat" description="RCC1" evidence="3">
    <location>
        <begin position="145"/>
        <end position="198"/>
    </location>
</feature>
<comment type="caution">
    <text evidence="6">The sequence shown here is derived from an EMBL/GenBank/DDBJ whole genome shotgun (WGS) entry which is preliminary data.</text>
</comment>
<dbReference type="PANTHER" id="PTHR22872:SF2">
    <property type="entry name" value="INHIBITOR OF BRUTON TYROSINE KINASE"/>
    <property type="match status" value="1"/>
</dbReference>
<dbReference type="InterPro" id="IPR002110">
    <property type="entry name" value="Ankyrin_rpt"/>
</dbReference>
<dbReference type="InterPro" id="IPR000210">
    <property type="entry name" value="BTB/POZ_dom"/>
</dbReference>
<dbReference type="Proteomes" id="UP001162164">
    <property type="component" value="Unassembled WGS sequence"/>
</dbReference>
<dbReference type="PROSITE" id="PS50088">
    <property type="entry name" value="ANK_REPEAT"/>
    <property type="match status" value="1"/>
</dbReference>
<organism evidence="6 7">
    <name type="scientific">Molorchus minor</name>
    <dbReference type="NCBI Taxonomy" id="1323400"/>
    <lineage>
        <taxon>Eukaryota</taxon>
        <taxon>Metazoa</taxon>
        <taxon>Ecdysozoa</taxon>
        <taxon>Arthropoda</taxon>
        <taxon>Hexapoda</taxon>
        <taxon>Insecta</taxon>
        <taxon>Pterygota</taxon>
        <taxon>Neoptera</taxon>
        <taxon>Endopterygota</taxon>
        <taxon>Coleoptera</taxon>
        <taxon>Polyphaga</taxon>
        <taxon>Cucujiformia</taxon>
        <taxon>Chrysomeloidea</taxon>
        <taxon>Cerambycidae</taxon>
        <taxon>Lamiinae</taxon>
        <taxon>Monochamini</taxon>
        <taxon>Molorchus</taxon>
    </lineage>
</organism>
<keyword evidence="1" id="KW-0677">Repeat</keyword>
<dbReference type="SMART" id="SM00248">
    <property type="entry name" value="ANK"/>
    <property type="match status" value="2"/>
</dbReference>
<gene>
    <name evidence="6" type="ORF">NQ317_017952</name>
</gene>
<evidence type="ECO:0000256" key="3">
    <source>
        <dbReference type="PROSITE-ProRule" id="PRU00235"/>
    </source>
</evidence>
<dbReference type="EMBL" id="JAPWTJ010000658">
    <property type="protein sequence ID" value="KAJ8976544.1"/>
    <property type="molecule type" value="Genomic_DNA"/>
</dbReference>
<dbReference type="InterPro" id="IPR036770">
    <property type="entry name" value="Ankyrin_rpt-contain_sf"/>
</dbReference>
<sequence length="1123" mass="127643">MSTGASADSPDCTNQCRSTQHGDIITAAISKRSISDIDLCAFLTYICMRCESVRDSAGRTAVHVAASCGRIELVKWLVRNRHADIDAKDKESGYTALHRSIFYGKLHVAVELFKLGAATSELDLDSLTMLEHAMKDGLKPESKCGELYSWGSNNNHLLGPQHARENPELLDVFHKEYPDESVQQICIDQFHSILITAAGRAYSCGHGQGVFRRDHSVFLCSDGNVYTCGLNTYRVLGHQPPPERLLVPKQLKHLSNDLTGVCTGRYHSVVWGPRALYTWGLNAGQLGHKVSNKNDTQYVMTPKAVKVIDLDKSLQVMVLLLSAPRRESVYVIHEFLCRKIASRQLNVVEISIVGGKLDSPCLNREVSKKFNWELKVVALTNNGNLLLWQESDPQPCRCIFSLNRPIFVKQVTININEILLVDDYGEAFKGYICQRKKRHSNNVDNGAKSSEKSAFHKFLEKDDCIMVQLKKISRIHRGSVFRVIRKGGTTAHSYNFFDFPEIVDSEMRSHFQILLEEAHESDDIHDILFKVDNKYFPAHSYIVCTKSPGLEKLVDNSNKGVVVLNDVHPDIFEQLLLFIYTGVCDLTTCGEEKKDSLKDLEIPSDMSAYEYYHKVKKSREKEEKKQVLKNPVRMLHELAKRFECSDLQKLLGNLDMHTGVIRMKNVNDIKNISKPFVFDRLLFPKLYDVTVRCRDDKELKAHKCILAARLEYFNNMFSMRWGGAETSEVTVPFPKSTAEALLEFLYTDSLSYLNSKDTDHLFRVLILADQLFVTRLKEQCELLLTNLLTLKNAIQLLSFAHVYNAEKLKRSCMKFIILNILPFLELRALEALEEDVLQELSDFYFQEKPEVWCRVITPYSTAASDEEIISISGAYPISLDAEVERVQTKKRKSRTHKPSISEKSNVETSLDAVIQFPDIPEVILDRKNDFTNIPSRLKSITLASEKVKSEDIEVRFMTLGSDTELSRSFESKGFPELSSPTQHSGGVLFSKTPPQKEKWDVKHRMVKMSQKQRKRLSSESNNIQSTPMSVQKNPWKTIPQISGPVSPTNKTFTIGEIISDEKKQRGNLVKITSKLLTFTQIEDRAIDELHRFYNSENVTDEIIVIERVAIGAIASPVWVPRTK</sequence>
<dbReference type="PROSITE" id="PS50297">
    <property type="entry name" value="ANK_REP_REGION"/>
    <property type="match status" value="1"/>
</dbReference>
<dbReference type="Gene3D" id="3.30.710.10">
    <property type="entry name" value="Potassium Channel Kv1.1, Chain A"/>
    <property type="match status" value="2"/>
</dbReference>
<dbReference type="PROSITE" id="PS50012">
    <property type="entry name" value="RCC1_3"/>
    <property type="match status" value="2"/>
</dbReference>
<feature type="domain" description="BTB" evidence="5">
    <location>
        <begin position="525"/>
        <end position="588"/>
    </location>
</feature>
<dbReference type="InterPro" id="IPR011333">
    <property type="entry name" value="SKP1/BTB/POZ_sf"/>
</dbReference>
<dbReference type="Gene3D" id="1.25.40.20">
    <property type="entry name" value="Ankyrin repeat-containing domain"/>
    <property type="match status" value="1"/>
</dbReference>
<feature type="compositionally biased region" description="Basic and acidic residues" evidence="4">
    <location>
        <begin position="994"/>
        <end position="1003"/>
    </location>
</feature>
<dbReference type="SUPFAM" id="SSF48403">
    <property type="entry name" value="Ankyrin repeat"/>
    <property type="match status" value="1"/>
</dbReference>
<dbReference type="Pfam" id="PF00415">
    <property type="entry name" value="RCC1"/>
    <property type="match status" value="1"/>
</dbReference>
<name>A0ABQ9JF67_9CUCU</name>
<dbReference type="SMART" id="SM00225">
    <property type="entry name" value="BTB"/>
    <property type="match status" value="2"/>
</dbReference>
<evidence type="ECO:0000313" key="7">
    <source>
        <dbReference type="Proteomes" id="UP001162164"/>
    </source>
</evidence>
<feature type="region of interest" description="Disordered" evidence="4">
    <location>
        <begin position="971"/>
        <end position="1046"/>
    </location>
</feature>
<dbReference type="Pfam" id="PF12796">
    <property type="entry name" value="Ank_2"/>
    <property type="match status" value="1"/>
</dbReference>
<dbReference type="SUPFAM" id="SSF50985">
    <property type="entry name" value="RCC1/BLIP-II"/>
    <property type="match status" value="1"/>
</dbReference>
<dbReference type="PROSITE" id="PS50097">
    <property type="entry name" value="BTB"/>
    <property type="match status" value="2"/>
</dbReference>
<feature type="compositionally biased region" description="Basic residues" evidence="4">
    <location>
        <begin position="1004"/>
        <end position="1015"/>
    </location>
</feature>
<dbReference type="InterPro" id="IPR009091">
    <property type="entry name" value="RCC1/BLIP-II"/>
</dbReference>
<dbReference type="Pfam" id="PF00651">
    <property type="entry name" value="BTB"/>
    <property type="match status" value="2"/>
</dbReference>
<dbReference type="SUPFAM" id="SSF54695">
    <property type="entry name" value="POZ domain"/>
    <property type="match status" value="2"/>
</dbReference>
<evidence type="ECO:0000313" key="6">
    <source>
        <dbReference type="EMBL" id="KAJ8976544.1"/>
    </source>
</evidence>
<dbReference type="Gene3D" id="2.130.10.30">
    <property type="entry name" value="Regulator of chromosome condensation 1/beta-lactamase-inhibitor protein II"/>
    <property type="match status" value="2"/>
</dbReference>
<dbReference type="PANTHER" id="PTHR22872">
    <property type="entry name" value="BTK-BINDING PROTEIN-RELATED"/>
    <property type="match status" value="1"/>
</dbReference>
<keyword evidence="7" id="KW-1185">Reference proteome</keyword>
<feature type="repeat" description="ANK" evidence="2">
    <location>
        <begin position="57"/>
        <end position="90"/>
    </location>
</feature>
<accession>A0ABQ9JF67</accession>
<proteinExistence type="predicted"/>
<feature type="compositionally biased region" description="Polar residues" evidence="4">
    <location>
        <begin position="1018"/>
        <end position="1046"/>
    </location>
</feature>
<evidence type="ECO:0000256" key="4">
    <source>
        <dbReference type="SAM" id="MobiDB-lite"/>
    </source>
</evidence>
<feature type="repeat" description="RCC1" evidence="3">
    <location>
        <begin position="223"/>
        <end position="274"/>
    </location>
</feature>
<evidence type="ECO:0000256" key="1">
    <source>
        <dbReference type="ARBA" id="ARBA00022737"/>
    </source>
</evidence>
<dbReference type="InterPro" id="IPR000408">
    <property type="entry name" value="Reg_chr_condens"/>
</dbReference>
<reference evidence="6" key="1">
    <citation type="journal article" date="2023" name="Insect Mol. Biol.">
        <title>Genome sequencing provides insights into the evolution of gene families encoding plant cell wall-degrading enzymes in longhorned beetles.</title>
        <authorList>
            <person name="Shin N.R."/>
            <person name="Okamura Y."/>
            <person name="Kirsch R."/>
            <person name="Pauchet Y."/>
        </authorList>
    </citation>
    <scope>NUCLEOTIDE SEQUENCE</scope>
    <source>
        <strain evidence="6">MMC_N1</strain>
    </source>
</reference>
<feature type="domain" description="BTB" evidence="5">
    <location>
        <begin position="687"/>
        <end position="754"/>
    </location>
</feature>
<evidence type="ECO:0000256" key="2">
    <source>
        <dbReference type="PROSITE-ProRule" id="PRU00023"/>
    </source>
</evidence>
<protein>
    <recommendedName>
        <fullName evidence="5">BTB domain-containing protein</fullName>
    </recommendedName>
</protein>